<dbReference type="AlphaFoldDB" id="W2C252"/>
<dbReference type="EMBL" id="AYUF01000486">
    <property type="protein sequence ID" value="ETK01289.1"/>
    <property type="molecule type" value="Genomic_DNA"/>
</dbReference>
<organism evidence="1 2">
    <name type="scientific">Tannerella sp. oral taxon BU063 isolate Cell 2</name>
    <dbReference type="NCBI Taxonomy" id="1411148"/>
    <lineage>
        <taxon>Bacteria</taxon>
        <taxon>Pseudomonadati</taxon>
        <taxon>Bacteroidota</taxon>
        <taxon>Bacteroidia</taxon>
        <taxon>Bacteroidales</taxon>
        <taxon>Tannerellaceae</taxon>
        <taxon>Tannerella</taxon>
    </lineage>
</organism>
<gene>
    <name evidence="1" type="ORF">N425_10665</name>
</gene>
<accession>W2C252</accession>
<evidence type="ECO:0000313" key="1">
    <source>
        <dbReference type="EMBL" id="ETK01289.1"/>
    </source>
</evidence>
<proteinExistence type="predicted"/>
<comment type="caution">
    <text evidence="1">The sequence shown here is derived from an EMBL/GenBank/DDBJ whole genome shotgun (WGS) entry which is preliminary data.</text>
</comment>
<protein>
    <submittedName>
        <fullName evidence="1">Uncharacterized protein</fullName>
    </submittedName>
</protein>
<dbReference type="PATRIC" id="fig|1411148.3.peg.1731"/>
<sequence length="163" mass="18032">MFLVYSMATMTLLMGLGGCSESEAGSESPSATLKVYHFTNSGCLSNLRSDGTDDTTSLAGRHEVLRLKALGNGRLQVHHDSVVYQCAAKIELHVTRNGQLIHIEERDVASAQANCTCPYNLKYEFPLEYGDYRIRINDGNTFPFTYTSATDMTLILGDYKGLY</sequence>
<evidence type="ECO:0000313" key="2">
    <source>
        <dbReference type="Proteomes" id="UP000018837"/>
    </source>
</evidence>
<dbReference type="Proteomes" id="UP000018837">
    <property type="component" value="Unassembled WGS sequence"/>
</dbReference>
<reference evidence="1 2" key="1">
    <citation type="submission" date="2013-11" db="EMBL/GenBank/DDBJ databases">
        <title>Single cell genomics of uncultured Tannerella BU063 (oral taxon 286).</title>
        <authorList>
            <person name="Beall C.J."/>
            <person name="Campbell A.G."/>
            <person name="Griffen A.L."/>
            <person name="Podar M."/>
            <person name="Leys E.J."/>
        </authorList>
    </citation>
    <scope>NUCLEOTIDE SEQUENCE [LARGE SCALE GENOMIC DNA]</scope>
    <source>
        <strain evidence="1">Cell 2</strain>
    </source>
</reference>
<name>W2C252_9BACT</name>